<evidence type="ECO:0000259" key="2">
    <source>
        <dbReference type="Pfam" id="PF17733"/>
    </source>
</evidence>
<organism evidence="3 4">
    <name type="scientific">Eremothecium sinecaudum</name>
    <dbReference type="NCBI Taxonomy" id="45286"/>
    <lineage>
        <taxon>Eukaryota</taxon>
        <taxon>Fungi</taxon>
        <taxon>Dikarya</taxon>
        <taxon>Ascomycota</taxon>
        <taxon>Saccharomycotina</taxon>
        <taxon>Saccharomycetes</taxon>
        <taxon>Saccharomycetales</taxon>
        <taxon>Saccharomycetaceae</taxon>
        <taxon>Eremothecium</taxon>
    </lineage>
</organism>
<reference evidence="3 4" key="1">
    <citation type="submission" date="2016-01" db="EMBL/GenBank/DDBJ databases">
        <title>Genome sequence of the yeast Holleya sinecauda.</title>
        <authorList>
            <person name="Dietrich F.S."/>
        </authorList>
    </citation>
    <scope>NUCLEOTIDE SEQUENCE [LARGE SCALE GENOMIC DNA]</scope>
    <source>
        <strain evidence="3 4">ATCC 58844</strain>
    </source>
</reference>
<dbReference type="OrthoDB" id="9936937at2759"/>
<feature type="compositionally biased region" description="Polar residues" evidence="1">
    <location>
        <begin position="50"/>
        <end position="69"/>
    </location>
</feature>
<dbReference type="Proteomes" id="UP000243052">
    <property type="component" value="Chromosome viii"/>
</dbReference>
<dbReference type="InterPro" id="IPR040554">
    <property type="entry name" value="KPWE_PEX14_dom"/>
</dbReference>
<name>A0A0X8HWI0_9SACH</name>
<proteinExistence type="predicted"/>
<accession>A0A0X8HWI0</accession>
<dbReference type="Pfam" id="PF17733">
    <property type="entry name" value="KPWE_dom"/>
    <property type="match status" value="1"/>
</dbReference>
<sequence>MENQNEKDVQLEQACSTLSYEDLVDIIVNDKPVPNLIVVQDKVHEESLWTKSQLKPRQKPWISNAQQSENDYKAASVNESTADDSSAGKSN</sequence>
<dbReference type="AlphaFoldDB" id="A0A0X8HWI0"/>
<dbReference type="STRING" id="45286.A0A0X8HWI0"/>
<dbReference type="RefSeq" id="XP_017989761.1">
    <property type="nucleotide sequence ID" value="XM_018133967.1"/>
</dbReference>
<protein>
    <submittedName>
        <fullName evidence="3">HHL005Wp</fullName>
    </submittedName>
</protein>
<evidence type="ECO:0000313" key="4">
    <source>
        <dbReference type="Proteomes" id="UP000243052"/>
    </source>
</evidence>
<dbReference type="GeneID" id="28726129"/>
<keyword evidence="4" id="KW-1185">Reference proteome</keyword>
<feature type="region of interest" description="Disordered" evidence="1">
    <location>
        <begin position="50"/>
        <end position="91"/>
    </location>
</feature>
<feature type="domain" description="Peroxisomal membrane protein PEX14-like KPWE" evidence="2">
    <location>
        <begin position="17"/>
        <end position="61"/>
    </location>
</feature>
<feature type="compositionally biased region" description="Polar residues" evidence="1">
    <location>
        <begin position="77"/>
        <end position="91"/>
    </location>
</feature>
<evidence type="ECO:0000313" key="3">
    <source>
        <dbReference type="EMBL" id="AMD22765.1"/>
    </source>
</evidence>
<evidence type="ECO:0000256" key="1">
    <source>
        <dbReference type="SAM" id="MobiDB-lite"/>
    </source>
</evidence>
<gene>
    <name evidence="3" type="ORF">AW171_hschr84819</name>
</gene>
<dbReference type="EMBL" id="CP014248">
    <property type="protein sequence ID" value="AMD22765.1"/>
    <property type="molecule type" value="Genomic_DNA"/>
</dbReference>